<name>A0A426URN4_9ACTN</name>
<comment type="caution">
    <text evidence="1">The sequence shown here is derived from an EMBL/GenBank/DDBJ whole genome shotgun (WGS) entry which is preliminary data.</text>
</comment>
<dbReference type="PANTHER" id="PTHR30528:SF0">
    <property type="entry name" value="CYTOPLASMIC PROTEIN"/>
    <property type="match status" value="1"/>
</dbReference>
<dbReference type="InterPro" id="IPR009351">
    <property type="entry name" value="AlkZ-like"/>
</dbReference>
<proteinExistence type="predicted"/>
<dbReference type="Proteomes" id="UP000277256">
    <property type="component" value="Unassembled WGS sequence"/>
</dbReference>
<protein>
    <submittedName>
        <fullName evidence="1">Winged helix-turn-helix domain-containing protein</fullName>
    </submittedName>
</protein>
<accession>A0A426URN4</accession>
<dbReference type="Pfam" id="PF06224">
    <property type="entry name" value="AlkZ-like"/>
    <property type="match status" value="1"/>
</dbReference>
<dbReference type="PANTHER" id="PTHR30528">
    <property type="entry name" value="CYTOPLASMIC PROTEIN"/>
    <property type="match status" value="1"/>
</dbReference>
<dbReference type="AlphaFoldDB" id="A0A426URN4"/>
<reference evidence="1 2" key="1">
    <citation type="submission" date="2018-12" db="EMBL/GenBank/DDBJ databases">
        <title>Glycomyces sp. YIM 121974 draft genome.</title>
        <authorList>
            <person name="Li Q."/>
        </authorList>
    </citation>
    <scope>NUCLEOTIDE SEQUENCE [LARGE SCALE GENOMIC DNA]</scope>
    <source>
        <strain evidence="1 2">YIM 121974</strain>
    </source>
</reference>
<keyword evidence="2" id="KW-1185">Reference proteome</keyword>
<sequence length="401" mass="45811">MSDPGCTVRSDRHRRLRGTGAVPESLRLADARRIAIAAQLRPKAARFKTVLERLGCIQLDTISAVRRAHELTLLARGLDVDEAVRSLERRKSPVAFEYWAHAMSLLPVSAWPYLARRRRAWRERYQDDSLVAAEAEVLALLRDRGAITVSDFPSGAMHRGQGVGNMGDSWNFRTDHKHAVERLLWFGDVACTHRIGFKRVYQLAERGIPAEHLWDADDEECLRYMVTTALRNLGVGTTKDVADYFRLKNADTERVLRELEVEQVAVEGWKARAWIDPQVRRTRLTGAERPVAVSMFDQLVWLRERMERLWGHAWKIEIYVPEPQRTFGYYCLPVFVGSDLPGRVALRRSNGELVVEAAQWDDARADREHLHAAVDRVASWVDAEVRWKAEVKGFDLVAGDV</sequence>
<evidence type="ECO:0000313" key="2">
    <source>
        <dbReference type="Proteomes" id="UP000277256"/>
    </source>
</evidence>
<gene>
    <name evidence="1" type="ORF">EIW28_23095</name>
</gene>
<evidence type="ECO:0000313" key="1">
    <source>
        <dbReference type="EMBL" id="RRR95787.1"/>
    </source>
</evidence>
<organism evidence="1 2">
    <name type="scientific">Glycomyces terrestris</name>
    <dbReference type="NCBI Taxonomy" id="2493553"/>
    <lineage>
        <taxon>Bacteria</taxon>
        <taxon>Bacillati</taxon>
        <taxon>Actinomycetota</taxon>
        <taxon>Actinomycetes</taxon>
        <taxon>Glycomycetales</taxon>
        <taxon>Glycomycetaceae</taxon>
        <taxon>Glycomyces</taxon>
    </lineage>
</organism>
<dbReference type="EMBL" id="RSEB01000009">
    <property type="protein sequence ID" value="RRR95787.1"/>
    <property type="molecule type" value="Genomic_DNA"/>
</dbReference>